<name>A0AAV6WRT9_9LAMI</name>
<feature type="signal peptide" evidence="1">
    <location>
        <begin position="1"/>
        <end position="27"/>
    </location>
</feature>
<protein>
    <submittedName>
        <fullName evidence="2">Uncharacterized protein</fullName>
    </submittedName>
</protein>
<reference evidence="2" key="1">
    <citation type="submission" date="2019-10" db="EMBL/GenBank/DDBJ databases">
        <authorList>
            <person name="Zhang R."/>
            <person name="Pan Y."/>
            <person name="Wang J."/>
            <person name="Ma R."/>
            <person name="Yu S."/>
        </authorList>
    </citation>
    <scope>NUCLEOTIDE SEQUENCE</scope>
    <source>
        <strain evidence="2">LA-IB0</strain>
        <tissue evidence="2">Leaf</tissue>
    </source>
</reference>
<keyword evidence="3" id="KW-1185">Reference proteome</keyword>
<evidence type="ECO:0000313" key="3">
    <source>
        <dbReference type="Proteomes" id="UP000826271"/>
    </source>
</evidence>
<keyword evidence="1" id="KW-0732">Signal</keyword>
<feature type="chain" id="PRO_5043350022" evidence="1">
    <location>
        <begin position="28"/>
        <end position="137"/>
    </location>
</feature>
<dbReference type="Proteomes" id="UP000826271">
    <property type="component" value="Unassembled WGS sequence"/>
</dbReference>
<accession>A0AAV6WRT9</accession>
<comment type="caution">
    <text evidence="2">The sequence shown here is derived from an EMBL/GenBank/DDBJ whole genome shotgun (WGS) entry which is preliminary data.</text>
</comment>
<gene>
    <name evidence="2" type="ORF">BUALT_Bualt14G0044200</name>
</gene>
<evidence type="ECO:0000256" key="1">
    <source>
        <dbReference type="SAM" id="SignalP"/>
    </source>
</evidence>
<evidence type="ECO:0000313" key="2">
    <source>
        <dbReference type="EMBL" id="KAG8369730.1"/>
    </source>
</evidence>
<dbReference type="AlphaFoldDB" id="A0AAV6WRT9"/>
<organism evidence="2 3">
    <name type="scientific">Buddleja alternifolia</name>
    <dbReference type="NCBI Taxonomy" id="168488"/>
    <lineage>
        <taxon>Eukaryota</taxon>
        <taxon>Viridiplantae</taxon>
        <taxon>Streptophyta</taxon>
        <taxon>Embryophyta</taxon>
        <taxon>Tracheophyta</taxon>
        <taxon>Spermatophyta</taxon>
        <taxon>Magnoliopsida</taxon>
        <taxon>eudicotyledons</taxon>
        <taxon>Gunneridae</taxon>
        <taxon>Pentapetalae</taxon>
        <taxon>asterids</taxon>
        <taxon>lamiids</taxon>
        <taxon>Lamiales</taxon>
        <taxon>Scrophulariaceae</taxon>
        <taxon>Buddlejeae</taxon>
        <taxon>Buddleja</taxon>
    </lineage>
</organism>
<sequence length="137" mass="15212">MASKFLSFFPLFMALAIHISTLSVAQSNVVDGVLPVIDIISAVADKNAPQIRIRVRAGGNFKGAADLSAGQEYQLNVDVNGIYYASAIYGLKFTSFQPYEPIRDKGQSAIYWRVNDLGFDISYDKTNWKQLAPWQSE</sequence>
<dbReference type="EMBL" id="WHWC01000014">
    <property type="protein sequence ID" value="KAG8369730.1"/>
    <property type="molecule type" value="Genomic_DNA"/>
</dbReference>
<proteinExistence type="predicted"/>
<dbReference type="PANTHER" id="PTHR35630">
    <property type="entry name" value="LEGUMINOSIN GROUP486 SECRETED PEPTIDE"/>
    <property type="match status" value="1"/>
</dbReference>
<dbReference type="PANTHER" id="PTHR35630:SF1">
    <property type="entry name" value="LEGUMINOSIN GROUP486 SECRETED PEPTIDE"/>
    <property type="match status" value="1"/>
</dbReference>